<evidence type="ECO:0000256" key="7">
    <source>
        <dbReference type="ARBA" id="ARBA00023069"/>
    </source>
</evidence>
<evidence type="ECO:0000256" key="9">
    <source>
        <dbReference type="ARBA" id="ARBA00023273"/>
    </source>
</evidence>
<evidence type="ECO:0000256" key="6">
    <source>
        <dbReference type="ARBA" id="ARBA00023054"/>
    </source>
</evidence>
<proteinExistence type="predicted"/>
<accession>A0A0B7BKD6</accession>
<keyword evidence="4" id="KW-0677">Repeat</keyword>
<keyword evidence="11" id="KW-0812">Transmembrane</keyword>
<dbReference type="SMART" id="SM00365">
    <property type="entry name" value="LRR_SD22"/>
    <property type="match status" value="4"/>
</dbReference>
<evidence type="ECO:0000256" key="8">
    <source>
        <dbReference type="ARBA" id="ARBA00023212"/>
    </source>
</evidence>
<evidence type="ECO:0000256" key="11">
    <source>
        <dbReference type="SAM" id="Phobius"/>
    </source>
</evidence>
<dbReference type="SUPFAM" id="SSF52058">
    <property type="entry name" value="L domain-like"/>
    <property type="match status" value="1"/>
</dbReference>
<feature type="transmembrane region" description="Helical" evidence="11">
    <location>
        <begin position="12"/>
        <end position="29"/>
    </location>
</feature>
<comment type="subcellular location">
    <subcellularLocation>
        <location evidence="1">Cytoplasm</location>
        <location evidence="1">Cytoskeleton</location>
        <location evidence="1">Flagellum axoneme</location>
    </subcellularLocation>
</comment>
<dbReference type="FunFam" id="3.80.10.10:FF:001051">
    <property type="entry name" value="Leucine-rich repeat-containing 23"/>
    <property type="match status" value="1"/>
</dbReference>
<feature type="region of interest" description="Disordered" evidence="10">
    <location>
        <begin position="342"/>
        <end position="386"/>
    </location>
</feature>
<keyword evidence="8" id="KW-0206">Cytoskeleton</keyword>
<dbReference type="PANTHER" id="PTHR46652:SF8">
    <property type="entry name" value="LEUCINE RICH REPEAT CONTAINING 23"/>
    <property type="match status" value="1"/>
</dbReference>
<evidence type="ECO:0000256" key="2">
    <source>
        <dbReference type="ARBA" id="ARBA00022490"/>
    </source>
</evidence>
<keyword evidence="6" id="KW-0175">Coiled coil</keyword>
<dbReference type="AlphaFoldDB" id="A0A0B7BKD6"/>
<dbReference type="InterPro" id="IPR001611">
    <property type="entry name" value="Leu-rich_rpt"/>
</dbReference>
<feature type="region of interest" description="Disordered" evidence="10">
    <location>
        <begin position="34"/>
        <end position="78"/>
    </location>
</feature>
<dbReference type="Gene3D" id="3.80.10.10">
    <property type="entry name" value="Ribonuclease Inhibitor"/>
    <property type="match status" value="2"/>
</dbReference>
<name>A0A0B7BKD6_9EUPU</name>
<dbReference type="PROSITE" id="PS51450">
    <property type="entry name" value="LRR"/>
    <property type="match status" value="4"/>
</dbReference>
<evidence type="ECO:0000256" key="4">
    <source>
        <dbReference type="ARBA" id="ARBA00022737"/>
    </source>
</evidence>
<feature type="compositionally biased region" description="Basic and acidic residues" evidence="10">
    <location>
        <begin position="356"/>
        <end position="368"/>
    </location>
</feature>
<keyword evidence="2" id="KW-0963">Cytoplasm</keyword>
<keyword evidence="11" id="KW-0472">Membrane</keyword>
<protein>
    <recommendedName>
        <fullName evidence="13">U2A'/phosphoprotein 32 family A C-terminal domain-containing protein</fullName>
    </recommendedName>
</protein>
<dbReference type="Pfam" id="PF14580">
    <property type="entry name" value="LRR_9"/>
    <property type="match status" value="1"/>
</dbReference>
<reference evidence="12" key="1">
    <citation type="submission" date="2014-12" db="EMBL/GenBank/DDBJ databases">
        <title>Insight into the proteome of Arion vulgaris.</title>
        <authorList>
            <person name="Aradska J."/>
            <person name="Bulat T."/>
            <person name="Smidak R."/>
            <person name="Sarate P."/>
            <person name="Gangsoo J."/>
            <person name="Sialana F."/>
            <person name="Bilban M."/>
            <person name="Lubec G."/>
        </authorList>
    </citation>
    <scope>NUCLEOTIDE SEQUENCE</scope>
    <source>
        <tissue evidence="12">Skin</tissue>
    </source>
</reference>
<dbReference type="EMBL" id="HACG01046939">
    <property type="protein sequence ID" value="CEK93804.1"/>
    <property type="molecule type" value="Transcribed_RNA"/>
</dbReference>
<keyword evidence="3" id="KW-0433">Leucine-rich repeat</keyword>
<evidence type="ECO:0008006" key="13">
    <source>
        <dbReference type="Google" id="ProtNLM"/>
    </source>
</evidence>
<keyword evidence="7" id="KW-0969">Cilium</keyword>
<evidence type="ECO:0000256" key="3">
    <source>
        <dbReference type="ARBA" id="ARBA00022614"/>
    </source>
</evidence>
<organism evidence="12">
    <name type="scientific">Arion vulgaris</name>
    <dbReference type="NCBI Taxonomy" id="1028688"/>
    <lineage>
        <taxon>Eukaryota</taxon>
        <taxon>Metazoa</taxon>
        <taxon>Spiralia</taxon>
        <taxon>Lophotrochozoa</taxon>
        <taxon>Mollusca</taxon>
        <taxon>Gastropoda</taxon>
        <taxon>Heterobranchia</taxon>
        <taxon>Euthyneura</taxon>
        <taxon>Panpulmonata</taxon>
        <taxon>Eupulmonata</taxon>
        <taxon>Stylommatophora</taxon>
        <taxon>Helicina</taxon>
        <taxon>Arionoidea</taxon>
        <taxon>Arionidae</taxon>
        <taxon>Arion</taxon>
    </lineage>
</organism>
<keyword evidence="5" id="KW-0282">Flagellum</keyword>
<gene>
    <name evidence="12" type="primary">ORF197358</name>
</gene>
<feature type="non-terminal residue" evidence="12">
    <location>
        <position position="1"/>
    </location>
</feature>
<evidence type="ECO:0000256" key="10">
    <source>
        <dbReference type="SAM" id="MobiDB-lite"/>
    </source>
</evidence>
<dbReference type="InterPro" id="IPR032675">
    <property type="entry name" value="LRR_dom_sf"/>
</dbReference>
<keyword evidence="9" id="KW-0966">Cell projection</keyword>
<evidence type="ECO:0000313" key="12">
    <source>
        <dbReference type="EMBL" id="CEK93804.1"/>
    </source>
</evidence>
<evidence type="ECO:0000256" key="5">
    <source>
        <dbReference type="ARBA" id="ARBA00022846"/>
    </source>
</evidence>
<sequence>ATFCNSYAGYRVSWILLVLASYYIAIVMSDEDTEVDVDPDDDEVDADTAADDIDDNIADGEITENAEDEQGTEEDDDVQIVPNPLTQEIIAEGLSLLCKTGDGLSHAYVRLDIRACELSDIEILQSYIHLRYLDISKNMLKDISAISALTHLLTLKADDNLLTSAKLEEMPFMQVASFNNNRIVTTEGISHPLLEHLSLNNNKIKEIIGLVSSNLIRLHTLELRGNKLETTDGIYLPNLKNLYLATNVINKIEGMSRLPGLTTIHLRGNQIENLLGFSELQTSLQYINLRENLVASVKESCKLSVLPLLRALVLSDNPCAEQDDYRMETLIGIPTLERLDKDEFTDEERAEAEALSEQRRKEEEEKAQETLGDEVNGSGDPTFPEA</sequence>
<dbReference type="PANTHER" id="PTHR46652">
    <property type="entry name" value="LEUCINE-RICH REPEAT AND IQ DOMAIN-CONTAINING PROTEIN 1-RELATED"/>
    <property type="match status" value="1"/>
</dbReference>
<evidence type="ECO:0000256" key="1">
    <source>
        <dbReference type="ARBA" id="ARBA00004611"/>
    </source>
</evidence>
<keyword evidence="11" id="KW-1133">Transmembrane helix</keyword>
<dbReference type="InterPro" id="IPR050836">
    <property type="entry name" value="SDS22/Internalin_LRR"/>
</dbReference>